<sequence length="167" mass="19097">MKFKGKGSTWQREDFEKILAGFEGVADFPASIFPEELVNAYPEAAIILSIRPEDAWVRSMMSTLWHAYTNMPPNESSPKPSLATTFHTLCWGNDFPANGREYFRKHNGTVRDLGKDRKRKFLEWDVKDGWAPLCAFLDVPVPNVAFPRHDDWLPYKQSVEKQTGSSS</sequence>
<dbReference type="AlphaFoldDB" id="A0A194VD18"/>
<dbReference type="InterPro" id="IPR027417">
    <property type="entry name" value="P-loop_NTPase"/>
</dbReference>
<dbReference type="PANTHER" id="PTHR36978:SF4">
    <property type="entry name" value="P-LOOP CONTAINING NUCLEOSIDE TRIPHOSPHATE HYDROLASE PROTEIN"/>
    <property type="match status" value="1"/>
</dbReference>
<dbReference type="EMBL" id="KN714790">
    <property type="protein sequence ID" value="KUI61882.1"/>
    <property type="molecule type" value="Genomic_DNA"/>
</dbReference>
<dbReference type="SUPFAM" id="SSF52540">
    <property type="entry name" value="P-loop containing nucleoside triphosphate hydrolases"/>
    <property type="match status" value="1"/>
</dbReference>
<protein>
    <submittedName>
        <fullName evidence="1">Uncharacterized protein</fullName>
    </submittedName>
</protein>
<proteinExistence type="predicted"/>
<keyword evidence="2" id="KW-1185">Reference proteome</keyword>
<dbReference type="Gene3D" id="3.40.50.300">
    <property type="entry name" value="P-loop containing nucleotide triphosphate hydrolases"/>
    <property type="match status" value="1"/>
</dbReference>
<dbReference type="STRING" id="694573.A0A194VD18"/>
<reference evidence="2" key="1">
    <citation type="submission" date="2014-12" db="EMBL/GenBank/DDBJ databases">
        <title>Genome Sequence of Valsa Canker Pathogens Uncovers a Specific Adaption of Colonization on Woody Bark.</title>
        <authorList>
            <person name="Yin Z."/>
            <person name="Liu H."/>
            <person name="Gao X."/>
            <person name="Li Z."/>
            <person name="Song N."/>
            <person name="Ke X."/>
            <person name="Dai Q."/>
            <person name="Wu Y."/>
            <person name="Sun Y."/>
            <person name="Xu J.-R."/>
            <person name="Kang Z.K."/>
            <person name="Wang L."/>
            <person name="Huang L."/>
        </authorList>
    </citation>
    <scope>NUCLEOTIDE SEQUENCE [LARGE SCALE GENOMIC DNA]</scope>
    <source>
        <strain evidence="2">SXYL134</strain>
    </source>
</reference>
<dbReference type="InterPro" id="IPR040632">
    <property type="entry name" value="Sulfotransfer_4"/>
</dbReference>
<gene>
    <name evidence="1" type="ORF">VP1G_11349</name>
</gene>
<organism evidence="1 2">
    <name type="scientific">Cytospora mali</name>
    <name type="common">Apple Valsa canker fungus</name>
    <name type="synonym">Valsa mali</name>
    <dbReference type="NCBI Taxonomy" id="578113"/>
    <lineage>
        <taxon>Eukaryota</taxon>
        <taxon>Fungi</taxon>
        <taxon>Dikarya</taxon>
        <taxon>Ascomycota</taxon>
        <taxon>Pezizomycotina</taxon>
        <taxon>Sordariomycetes</taxon>
        <taxon>Sordariomycetidae</taxon>
        <taxon>Diaporthales</taxon>
        <taxon>Cytosporaceae</taxon>
        <taxon>Cytospora</taxon>
    </lineage>
</organism>
<evidence type="ECO:0000313" key="1">
    <source>
        <dbReference type="EMBL" id="KUI61882.1"/>
    </source>
</evidence>
<accession>A0A194VD18</accession>
<dbReference type="OrthoDB" id="408152at2759"/>
<evidence type="ECO:0000313" key="2">
    <source>
        <dbReference type="Proteomes" id="UP000078576"/>
    </source>
</evidence>
<dbReference type="Proteomes" id="UP000078576">
    <property type="component" value="Unassembled WGS sequence"/>
</dbReference>
<dbReference type="Pfam" id="PF17784">
    <property type="entry name" value="Sulfotransfer_4"/>
    <property type="match status" value="1"/>
</dbReference>
<name>A0A194VD18_CYTMA</name>
<dbReference type="PANTHER" id="PTHR36978">
    <property type="entry name" value="P-LOOP CONTAINING NUCLEOTIDE TRIPHOSPHATE HYDROLASE"/>
    <property type="match status" value="1"/>
</dbReference>